<dbReference type="Gene3D" id="3.40.50.300">
    <property type="entry name" value="P-loop containing nucleotide triphosphate hydrolases"/>
    <property type="match status" value="1"/>
</dbReference>
<dbReference type="Gene3D" id="1.20.1560.10">
    <property type="entry name" value="ABC transporter type 1, transmembrane domain"/>
    <property type="match status" value="1"/>
</dbReference>
<feature type="transmembrane region" description="Helical" evidence="11">
    <location>
        <begin position="256"/>
        <end position="274"/>
    </location>
</feature>
<evidence type="ECO:0000256" key="8">
    <source>
        <dbReference type="ARBA" id="ARBA00022989"/>
    </source>
</evidence>
<dbReference type="SMART" id="SM00382">
    <property type="entry name" value="AAA"/>
    <property type="match status" value="1"/>
</dbReference>
<comment type="caution">
    <text evidence="14">The sequence shown here is derived from an EMBL/GenBank/DDBJ whole genome shotgun (WGS) entry which is preliminary data.</text>
</comment>
<protein>
    <submittedName>
        <fullName evidence="14">ABC transporter ATP-binding protein</fullName>
    </submittedName>
</protein>
<dbReference type="InterPro" id="IPR003439">
    <property type="entry name" value="ABC_transporter-like_ATP-bd"/>
</dbReference>
<keyword evidence="7 14" id="KW-0067">ATP-binding</keyword>
<evidence type="ECO:0000313" key="15">
    <source>
        <dbReference type="Proteomes" id="UP000320095"/>
    </source>
</evidence>
<keyword evidence="4" id="KW-0997">Cell inner membrane</keyword>
<dbReference type="PROSITE" id="PS50929">
    <property type="entry name" value="ABC_TM1F"/>
    <property type="match status" value="1"/>
</dbReference>
<evidence type="ECO:0000256" key="10">
    <source>
        <dbReference type="ARBA" id="ARBA00023455"/>
    </source>
</evidence>
<dbReference type="InterPro" id="IPR003593">
    <property type="entry name" value="AAA+_ATPase"/>
</dbReference>
<dbReference type="AlphaFoldDB" id="A0A502EHP6"/>
<evidence type="ECO:0000256" key="2">
    <source>
        <dbReference type="ARBA" id="ARBA00022448"/>
    </source>
</evidence>
<dbReference type="OrthoDB" id="9806127at2"/>
<dbReference type="GO" id="GO:0005524">
    <property type="term" value="F:ATP binding"/>
    <property type="evidence" value="ECO:0007669"/>
    <property type="project" value="UniProtKB-KW"/>
</dbReference>
<keyword evidence="9 11" id="KW-0472">Membrane</keyword>
<dbReference type="GO" id="GO:0015421">
    <property type="term" value="F:ABC-type oligopeptide transporter activity"/>
    <property type="evidence" value="ECO:0007669"/>
    <property type="project" value="TreeGrafter"/>
</dbReference>
<evidence type="ECO:0000259" key="13">
    <source>
        <dbReference type="PROSITE" id="PS50929"/>
    </source>
</evidence>
<dbReference type="PANTHER" id="PTHR43394:SF1">
    <property type="entry name" value="ATP-BINDING CASSETTE SUB-FAMILY B MEMBER 10, MITOCHONDRIAL"/>
    <property type="match status" value="1"/>
</dbReference>
<feature type="transmembrane region" description="Helical" evidence="11">
    <location>
        <begin position="173"/>
        <end position="195"/>
    </location>
</feature>
<dbReference type="InterPro" id="IPR027417">
    <property type="entry name" value="P-loop_NTPase"/>
</dbReference>
<feature type="transmembrane region" description="Helical" evidence="11">
    <location>
        <begin position="144"/>
        <end position="167"/>
    </location>
</feature>
<dbReference type="PROSITE" id="PS50893">
    <property type="entry name" value="ABC_TRANSPORTER_2"/>
    <property type="match status" value="1"/>
</dbReference>
<gene>
    <name evidence="14" type="ORF">EAH80_01575</name>
</gene>
<dbReference type="GO" id="GO:0005886">
    <property type="term" value="C:plasma membrane"/>
    <property type="evidence" value="ECO:0007669"/>
    <property type="project" value="UniProtKB-SubCell"/>
</dbReference>
<dbReference type="InterPro" id="IPR011527">
    <property type="entry name" value="ABC1_TM_dom"/>
</dbReference>
<evidence type="ECO:0000256" key="4">
    <source>
        <dbReference type="ARBA" id="ARBA00022519"/>
    </source>
</evidence>
<feature type="transmembrane region" description="Helical" evidence="11">
    <location>
        <begin position="67"/>
        <end position="91"/>
    </location>
</feature>
<dbReference type="InterPro" id="IPR039421">
    <property type="entry name" value="Type_1_exporter"/>
</dbReference>
<dbReference type="EMBL" id="RCZG01000001">
    <property type="protein sequence ID" value="TPG36664.1"/>
    <property type="molecule type" value="Genomic_DNA"/>
</dbReference>
<evidence type="ECO:0000256" key="7">
    <source>
        <dbReference type="ARBA" id="ARBA00022840"/>
    </source>
</evidence>
<feature type="transmembrane region" description="Helical" evidence="11">
    <location>
        <begin position="12"/>
        <end position="33"/>
    </location>
</feature>
<comment type="similarity">
    <text evidence="10">Belongs to the ABC transporter superfamily. Siderophore-Fe(3+) uptake transporter (SIUT) (TC 3.A.1.21) family.</text>
</comment>
<dbReference type="SUPFAM" id="SSF90123">
    <property type="entry name" value="ABC transporter transmembrane region"/>
    <property type="match status" value="1"/>
</dbReference>
<evidence type="ECO:0000256" key="11">
    <source>
        <dbReference type="SAM" id="Phobius"/>
    </source>
</evidence>
<sequence>MTRLIRELLGPYRGRLAIILAAMLVQTIMGLAAPWPLKVIIDDVVGDHAAPAWVAWMVPMMGGDTKVHLAAAAGIATVVIAAIAGVAFYVANYFTESLGQWVANDLRVRIFHRLQLFSLGFFDHNRVGAVLSTIMTDVQTIQSFASVSTLNLITDTFTILGMVVVMFALRWDFALIAVTVLPFLALFVFRVNGLIKNATREVRTRQADLTSTLQQGLEGIEVIQAFDRQDLQEQHLVQASNDTVTAWLKARRVSSLLSPVVGLAVAVCTALVLWRGSVLVLTGVTTVGTLTVFLAYLAKFFQPVRDVAVMTNSIAQVSVGFERIRAILEADYVVPERSDAIDPPRFAGEIEFEHVAFGYDPDVPVLRDISFRISPGQLVGIVGPTGGGKSTVVSLVPRFRDTDAGTIRIDGVDICHYQLHPLRRQIGFVLQDTVLFRGTVRDNIAFGRPEATDAEIVTAARLANADEFIMRMPGGYDSPVGERGHTLSGGQRQRIGIARAFIRDSPILILDEPTAALDAESEEAVIDGLQRLMKGRTVIIIAHRLSTIRSADRILVIKDGVVAEDGRHDELIALGGVYADLHRIQYR</sequence>
<dbReference type="InterPro" id="IPR017871">
    <property type="entry name" value="ABC_transporter-like_CS"/>
</dbReference>
<dbReference type="PROSITE" id="PS00211">
    <property type="entry name" value="ABC_TRANSPORTER_1"/>
    <property type="match status" value="1"/>
</dbReference>
<evidence type="ECO:0000256" key="6">
    <source>
        <dbReference type="ARBA" id="ARBA00022741"/>
    </source>
</evidence>
<dbReference type="PANTHER" id="PTHR43394">
    <property type="entry name" value="ATP-DEPENDENT PERMEASE MDL1, MITOCHONDRIAL"/>
    <property type="match status" value="1"/>
</dbReference>
<keyword evidence="3" id="KW-1003">Cell membrane</keyword>
<dbReference type="InterPro" id="IPR036640">
    <property type="entry name" value="ABC1_TM_sf"/>
</dbReference>
<evidence type="ECO:0000313" key="14">
    <source>
        <dbReference type="EMBL" id="TPG36664.1"/>
    </source>
</evidence>
<evidence type="ECO:0000259" key="12">
    <source>
        <dbReference type="PROSITE" id="PS50893"/>
    </source>
</evidence>
<comment type="subcellular location">
    <subcellularLocation>
        <location evidence="1">Cell inner membrane</location>
        <topology evidence="1">Multi-pass membrane protein</topology>
    </subcellularLocation>
</comment>
<dbReference type="SUPFAM" id="SSF52540">
    <property type="entry name" value="P-loop containing nucleoside triphosphate hydrolases"/>
    <property type="match status" value="1"/>
</dbReference>
<keyword evidence="5 11" id="KW-0812">Transmembrane</keyword>
<keyword evidence="15" id="KW-1185">Reference proteome</keyword>
<organism evidence="14 15">
    <name type="scientific">Mycolicibacterium hodleri</name>
    <dbReference type="NCBI Taxonomy" id="49897"/>
    <lineage>
        <taxon>Bacteria</taxon>
        <taxon>Bacillati</taxon>
        <taxon>Actinomycetota</taxon>
        <taxon>Actinomycetes</taxon>
        <taxon>Mycobacteriales</taxon>
        <taxon>Mycobacteriaceae</taxon>
        <taxon>Mycolicibacterium</taxon>
    </lineage>
</organism>
<dbReference type="Pfam" id="PF00005">
    <property type="entry name" value="ABC_tran"/>
    <property type="match status" value="1"/>
</dbReference>
<dbReference type="Proteomes" id="UP000320095">
    <property type="component" value="Unassembled WGS sequence"/>
</dbReference>
<evidence type="ECO:0000256" key="1">
    <source>
        <dbReference type="ARBA" id="ARBA00004429"/>
    </source>
</evidence>
<reference evidence="14 15" key="1">
    <citation type="journal article" date="2019" name="Environ. Microbiol.">
        <title>Species interactions and distinct microbial communities in high Arctic permafrost affected cryosols are associated with the CH4 and CO2 gas fluxes.</title>
        <authorList>
            <person name="Altshuler I."/>
            <person name="Hamel J."/>
            <person name="Turney S."/>
            <person name="Magnuson E."/>
            <person name="Levesque R."/>
            <person name="Greer C."/>
            <person name="Whyte L.G."/>
        </authorList>
    </citation>
    <scope>NUCLEOTIDE SEQUENCE [LARGE SCALE GENOMIC DNA]</scope>
    <source>
        <strain evidence="14 15">S5.20</strain>
    </source>
</reference>
<name>A0A502EHP6_9MYCO</name>
<evidence type="ECO:0000256" key="5">
    <source>
        <dbReference type="ARBA" id="ARBA00022692"/>
    </source>
</evidence>
<dbReference type="FunFam" id="3.40.50.300:FF:000221">
    <property type="entry name" value="Multidrug ABC transporter ATP-binding protein"/>
    <property type="match status" value="1"/>
</dbReference>
<feature type="domain" description="ABC transmembrane type-1" evidence="13">
    <location>
        <begin position="17"/>
        <end position="316"/>
    </location>
</feature>
<feature type="transmembrane region" description="Helical" evidence="11">
    <location>
        <begin position="280"/>
        <end position="298"/>
    </location>
</feature>
<keyword evidence="6" id="KW-0547">Nucleotide-binding</keyword>
<evidence type="ECO:0000256" key="3">
    <source>
        <dbReference type="ARBA" id="ARBA00022475"/>
    </source>
</evidence>
<proteinExistence type="inferred from homology"/>
<dbReference type="GO" id="GO:0016887">
    <property type="term" value="F:ATP hydrolysis activity"/>
    <property type="evidence" value="ECO:0007669"/>
    <property type="project" value="InterPro"/>
</dbReference>
<dbReference type="RefSeq" id="WP_140687426.1">
    <property type="nucleotide sequence ID" value="NZ_RCZG01000001.1"/>
</dbReference>
<evidence type="ECO:0000256" key="9">
    <source>
        <dbReference type="ARBA" id="ARBA00023136"/>
    </source>
</evidence>
<accession>A0A502EHP6</accession>
<keyword evidence="2" id="KW-0813">Transport</keyword>
<keyword evidence="8 11" id="KW-1133">Transmembrane helix</keyword>
<feature type="domain" description="ABC transporter" evidence="12">
    <location>
        <begin position="350"/>
        <end position="584"/>
    </location>
</feature>
<dbReference type="CDD" id="cd18564">
    <property type="entry name" value="ABC_6TM_exporter_like"/>
    <property type="match status" value="1"/>
</dbReference>
<dbReference type="Pfam" id="PF00664">
    <property type="entry name" value="ABC_membrane"/>
    <property type="match status" value="1"/>
</dbReference>